<dbReference type="PANTHER" id="PTHR44757">
    <property type="entry name" value="DIGUANYLATE CYCLASE DGCP"/>
    <property type="match status" value="1"/>
</dbReference>
<dbReference type="PROSITE" id="PS50887">
    <property type="entry name" value="GGDEF"/>
    <property type="match status" value="1"/>
</dbReference>
<dbReference type="PANTHER" id="PTHR44757:SF2">
    <property type="entry name" value="BIOFILM ARCHITECTURE MAINTENANCE PROTEIN MBAA"/>
    <property type="match status" value="1"/>
</dbReference>
<feature type="domain" description="GGDEF" evidence="2">
    <location>
        <begin position="401"/>
        <end position="534"/>
    </location>
</feature>
<dbReference type="AlphaFoldDB" id="A0A2I2KZR2"/>
<dbReference type="SMART" id="SM00267">
    <property type="entry name" value="GGDEF"/>
    <property type="match status" value="1"/>
</dbReference>
<dbReference type="Gene3D" id="3.30.450.40">
    <property type="match status" value="1"/>
</dbReference>
<proteinExistence type="predicted"/>
<dbReference type="Proteomes" id="UP000234331">
    <property type="component" value="Unassembled WGS sequence"/>
</dbReference>
<dbReference type="InterPro" id="IPR029016">
    <property type="entry name" value="GAF-like_dom_sf"/>
</dbReference>
<dbReference type="FunFam" id="3.30.70.270:FF:000001">
    <property type="entry name" value="Diguanylate cyclase domain protein"/>
    <property type="match status" value="1"/>
</dbReference>
<dbReference type="Gene3D" id="3.30.450.20">
    <property type="entry name" value="PAS domain"/>
    <property type="match status" value="1"/>
</dbReference>
<dbReference type="InterPro" id="IPR052155">
    <property type="entry name" value="Biofilm_reg_signaling"/>
</dbReference>
<organism evidence="3 4">
    <name type="scientific">Frankia canadensis</name>
    <dbReference type="NCBI Taxonomy" id="1836972"/>
    <lineage>
        <taxon>Bacteria</taxon>
        <taxon>Bacillati</taxon>
        <taxon>Actinomycetota</taxon>
        <taxon>Actinomycetes</taxon>
        <taxon>Frankiales</taxon>
        <taxon>Frankiaceae</taxon>
        <taxon>Frankia</taxon>
    </lineage>
</organism>
<sequence length="552" mass="58933">MGGTNGVEASQRVPRDQSGARGPADTAAGAVGASVTLPMFASGGEVGRLAATLDWSVTDLGPVCDWPLTLRTMVTFCLECRFPMHILWGPGLIQLYNDALIAQIGEKHPAALGRPFFEAFSELRGDLAPMIAGVVAGHGSVLRQDHLTALDRYGYLEECYFTYSCSPIRDPSGNAVLGVLFTSQDTTRRVLTARRLACLRELAGTLSGQSSPREVFVHAAASLARNAADVPYCLVLVPGPGDEDPLVPVATGGLDAAARPGVTTRALPQGPVPELTDTLAMGQTRQVGSVLERFGLRRQDETPPSTAALVTPLAESETSALLVTGMSAELPVDRDYRTFVALAASQIAAAAATARSVERERVTAKEARRRALLDGLTGLPNRTAMFERLDRAVETARLTGRHVGCLFVDLDGFKEVNDTLGHQAGDELLCEVAARLRQVVRPRDTVARISGDEFVVLCEDVTSDESVEAIAARLVDGLTIRRRAGPREIMVTASVGLATTGPRVVTSDDLVGAADHAMYAAKRRGRDCWQRYGTTSDLPYHHVFGPSGHRAD</sequence>
<evidence type="ECO:0000256" key="1">
    <source>
        <dbReference type="SAM" id="MobiDB-lite"/>
    </source>
</evidence>
<dbReference type="InterPro" id="IPR029787">
    <property type="entry name" value="Nucleotide_cyclase"/>
</dbReference>
<dbReference type="EMBL" id="FZMO01000528">
    <property type="protein sequence ID" value="SNQ51153.1"/>
    <property type="molecule type" value="Genomic_DNA"/>
</dbReference>
<dbReference type="CDD" id="cd01949">
    <property type="entry name" value="GGDEF"/>
    <property type="match status" value="1"/>
</dbReference>
<evidence type="ECO:0000259" key="2">
    <source>
        <dbReference type="PROSITE" id="PS50887"/>
    </source>
</evidence>
<gene>
    <name evidence="3" type="ORF">FRACA_620002</name>
</gene>
<dbReference type="InterPro" id="IPR043128">
    <property type="entry name" value="Rev_trsase/Diguanyl_cyclase"/>
</dbReference>
<dbReference type="SUPFAM" id="SSF55785">
    <property type="entry name" value="PYP-like sensor domain (PAS domain)"/>
    <property type="match status" value="1"/>
</dbReference>
<accession>A0A2I2KZR2</accession>
<dbReference type="Pfam" id="PF00990">
    <property type="entry name" value="GGDEF"/>
    <property type="match status" value="1"/>
</dbReference>
<dbReference type="InterPro" id="IPR013656">
    <property type="entry name" value="PAS_4"/>
</dbReference>
<dbReference type="SUPFAM" id="SSF55073">
    <property type="entry name" value="Nucleotide cyclase"/>
    <property type="match status" value="1"/>
</dbReference>
<dbReference type="Gene3D" id="3.30.70.270">
    <property type="match status" value="1"/>
</dbReference>
<protein>
    <submittedName>
        <fullName evidence="3">Diguanylate cyclase/phosphodiesterase</fullName>
    </submittedName>
</protein>
<reference evidence="3 4" key="1">
    <citation type="submission" date="2017-06" db="EMBL/GenBank/DDBJ databases">
        <authorList>
            <person name="Kim H.J."/>
            <person name="Triplett B.A."/>
        </authorList>
    </citation>
    <scope>NUCLEOTIDE SEQUENCE [LARGE SCALE GENOMIC DNA]</scope>
    <source>
        <strain evidence="3">FRACA_ARgP5</strain>
    </source>
</reference>
<dbReference type="NCBIfam" id="TIGR00254">
    <property type="entry name" value="GGDEF"/>
    <property type="match status" value="1"/>
</dbReference>
<dbReference type="InterPro" id="IPR000160">
    <property type="entry name" value="GGDEF_dom"/>
</dbReference>
<name>A0A2I2KZR2_9ACTN</name>
<evidence type="ECO:0000313" key="3">
    <source>
        <dbReference type="EMBL" id="SNQ51153.1"/>
    </source>
</evidence>
<dbReference type="Pfam" id="PF08448">
    <property type="entry name" value="PAS_4"/>
    <property type="match status" value="1"/>
</dbReference>
<keyword evidence="4" id="KW-1185">Reference proteome</keyword>
<evidence type="ECO:0000313" key="4">
    <source>
        <dbReference type="Proteomes" id="UP000234331"/>
    </source>
</evidence>
<feature type="region of interest" description="Disordered" evidence="1">
    <location>
        <begin position="1"/>
        <end position="26"/>
    </location>
</feature>
<dbReference type="RefSeq" id="WP_243408023.1">
    <property type="nucleotide sequence ID" value="NZ_FZMO01000528.1"/>
</dbReference>
<dbReference type="InterPro" id="IPR035965">
    <property type="entry name" value="PAS-like_dom_sf"/>
</dbReference>